<proteinExistence type="predicted"/>
<accession>A0A6L2MEV6</accession>
<evidence type="ECO:0000256" key="1">
    <source>
        <dbReference type="SAM" id="MobiDB-lite"/>
    </source>
</evidence>
<feature type="compositionally biased region" description="Basic and acidic residues" evidence="1">
    <location>
        <begin position="9"/>
        <end position="21"/>
    </location>
</feature>
<gene>
    <name evidence="2" type="ORF">Tci_043240</name>
</gene>
<dbReference type="AlphaFoldDB" id="A0A6L2MEV6"/>
<reference evidence="2" key="1">
    <citation type="journal article" date="2019" name="Sci. Rep.">
        <title>Draft genome of Tanacetum cinerariifolium, the natural source of mosquito coil.</title>
        <authorList>
            <person name="Yamashiro T."/>
            <person name="Shiraishi A."/>
            <person name="Satake H."/>
            <person name="Nakayama K."/>
        </authorList>
    </citation>
    <scope>NUCLEOTIDE SEQUENCE</scope>
</reference>
<feature type="non-terminal residue" evidence="2">
    <location>
        <position position="1"/>
    </location>
</feature>
<name>A0A6L2MEV6_TANCI</name>
<organism evidence="2">
    <name type="scientific">Tanacetum cinerariifolium</name>
    <name type="common">Dalmatian daisy</name>
    <name type="synonym">Chrysanthemum cinerariifolium</name>
    <dbReference type="NCBI Taxonomy" id="118510"/>
    <lineage>
        <taxon>Eukaryota</taxon>
        <taxon>Viridiplantae</taxon>
        <taxon>Streptophyta</taxon>
        <taxon>Embryophyta</taxon>
        <taxon>Tracheophyta</taxon>
        <taxon>Spermatophyta</taxon>
        <taxon>Magnoliopsida</taxon>
        <taxon>eudicotyledons</taxon>
        <taxon>Gunneridae</taxon>
        <taxon>Pentapetalae</taxon>
        <taxon>asterids</taxon>
        <taxon>campanulids</taxon>
        <taxon>Asterales</taxon>
        <taxon>Asteraceae</taxon>
        <taxon>Asteroideae</taxon>
        <taxon>Anthemideae</taxon>
        <taxon>Anthemidinae</taxon>
        <taxon>Tanacetum</taxon>
    </lineage>
</organism>
<dbReference type="EMBL" id="BKCJ010006276">
    <property type="protein sequence ID" value="GEU71262.1"/>
    <property type="molecule type" value="Genomic_DNA"/>
</dbReference>
<protein>
    <submittedName>
        <fullName evidence="2">Uncharacterized protein</fullName>
    </submittedName>
</protein>
<evidence type="ECO:0000313" key="2">
    <source>
        <dbReference type="EMBL" id="GEU71262.1"/>
    </source>
</evidence>
<comment type="caution">
    <text evidence="2">The sequence shown here is derived from an EMBL/GenBank/DDBJ whole genome shotgun (WGS) entry which is preliminary data.</text>
</comment>
<feature type="region of interest" description="Disordered" evidence="1">
    <location>
        <begin position="1"/>
        <end position="38"/>
    </location>
</feature>
<sequence>SSISSTFKSLDDKAADDKPNDDTGSMTVEEPVNKEDQAYRDEFDRLMSQEMEASDASDAFRMEFEQGYMYQSGATQAGSTNSFNIISNLVNDAKTSRTFSTGRPSSPHPNAFIPTYTLLHVDQDDSQIPDLEDTTILKEADFNNMESSTVVSPIPIHRVHIDHPKNQILGDPKLAVQTKGMENKSSRAHAFMEPKKVSQALNDKSWVEAMFRVTPKLLHLHAVKRIFRRLISWQCKKQTIVATFTIEAEYLTAANYCEQNLVYHSKTKHIEVRHHFIRDLYEKKLIQVLKIHTDDNVVDLLIKAFDASRFNFLKANIGMLNV</sequence>
<dbReference type="CDD" id="cd09272">
    <property type="entry name" value="RNase_HI_RT_Ty1"/>
    <property type="match status" value="1"/>
</dbReference>